<protein>
    <submittedName>
        <fullName evidence="1">Uncharacterized protein</fullName>
    </submittedName>
</protein>
<evidence type="ECO:0000313" key="2">
    <source>
        <dbReference type="Proteomes" id="UP000886595"/>
    </source>
</evidence>
<organism evidence="1 2">
    <name type="scientific">Brassica carinata</name>
    <name type="common">Ethiopian mustard</name>
    <name type="synonym">Abyssinian cabbage</name>
    <dbReference type="NCBI Taxonomy" id="52824"/>
    <lineage>
        <taxon>Eukaryota</taxon>
        <taxon>Viridiplantae</taxon>
        <taxon>Streptophyta</taxon>
        <taxon>Embryophyta</taxon>
        <taxon>Tracheophyta</taxon>
        <taxon>Spermatophyta</taxon>
        <taxon>Magnoliopsida</taxon>
        <taxon>eudicotyledons</taxon>
        <taxon>Gunneridae</taxon>
        <taxon>Pentapetalae</taxon>
        <taxon>rosids</taxon>
        <taxon>malvids</taxon>
        <taxon>Brassicales</taxon>
        <taxon>Brassicaceae</taxon>
        <taxon>Brassiceae</taxon>
        <taxon>Brassica</taxon>
    </lineage>
</organism>
<evidence type="ECO:0000313" key="1">
    <source>
        <dbReference type="EMBL" id="KAG2323266.1"/>
    </source>
</evidence>
<comment type="caution">
    <text evidence="1">The sequence shown here is derived from an EMBL/GenBank/DDBJ whole genome shotgun (WGS) entry which is preliminary data.</text>
</comment>
<dbReference type="Proteomes" id="UP000886595">
    <property type="component" value="Unassembled WGS sequence"/>
</dbReference>
<reference evidence="1 2" key="1">
    <citation type="submission" date="2020-02" db="EMBL/GenBank/DDBJ databases">
        <authorList>
            <person name="Ma Q."/>
            <person name="Huang Y."/>
            <person name="Song X."/>
            <person name="Pei D."/>
        </authorList>
    </citation>
    <scope>NUCLEOTIDE SEQUENCE [LARGE SCALE GENOMIC DNA]</scope>
    <source>
        <strain evidence="1">Sxm20200214</strain>
        <tissue evidence="1">Leaf</tissue>
    </source>
</reference>
<proteinExistence type="predicted"/>
<keyword evidence="2" id="KW-1185">Reference proteome</keyword>
<sequence>MNRRSVLRLERLSPLRNPISSRNFATSTSSISHLFKSVSSSNSPQIILYTFLLVNHNHHDFSTSPSVLTVPHLCNFVVSLFSFNTVLYSFIHNKQCSPGSSYGRDMTENSSTHKWLEFKLQDTARVYHTTKLSSKKKRTKKRLDVVKRIYGPARIDQANGQRTR</sequence>
<gene>
    <name evidence="1" type="ORF">Bca52824_016479</name>
</gene>
<name>A0A8X7W4I6_BRACI</name>
<accession>A0A8X7W4I6</accession>
<dbReference type="EMBL" id="JAAMPC010000003">
    <property type="protein sequence ID" value="KAG2323266.1"/>
    <property type="molecule type" value="Genomic_DNA"/>
</dbReference>
<dbReference type="AlphaFoldDB" id="A0A8X7W4I6"/>